<gene>
    <name evidence="1" type="ORF">HNR40_004995</name>
</gene>
<keyword evidence="2" id="KW-1185">Reference proteome</keyword>
<evidence type="ECO:0000313" key="2">
    <source>
        <dbReference type="Proteomes" id="UP000568380"/>
    </source>
</evidence>
<dbReference type="InterPro" id="IPR021889">
    <property type="entry name" value="DUF3500"/>
</dbReference>
<dbReference type="Pfam" id="PF12006">
    <property type="entry name" value="DUF3500"/>
    <property type="match status" value="1"/>
</dbReference>
<evidence type="ECO:0000313" key="1">
    <source>
        <dbReference type="EMBL" id="MBB5079509.1"/>
    </source>
</evidence>
<comment type="caution">
    <text evidence="1">The sequence shown here is derived from an EMBL/GenBank/DDBJ whole genome shotgun (WGS) entry which is preliminary data.</text>
</comment>
<dbReference type="PANTHER" id="PTHR37489">
    <property type="entry name" value="DUF3500 DOMAIN-CONTAINING PROTEIN"/>
    <property type="match status" value="1"/>
</dbReference>
<dbReference type="AlphaFoldDB" id="A0A7W8EHE9"/>
<accession>A0A7W8EHE9</accession>
<dbReference type="Proteomes" id="UP000568380">
    <property type="component" value="Unassembled WGS sequence"/>
</dbReference>
<dbReference type="RefSeq" id="WP_184965155.1">
    <property type="nucleotide sequence ID" value="NZ_JACHIN010000006.1"/>
</dbReference>
<name>A0A7W8EHE9_9ACTN</name>
<proteinExistence type="predicted"/>
<evidence type="ECO:0008006" key="3">
    <source>
        <dbReference type="Google" id="ProtNLM"/>
    </source>
</evidence>
<sequence length="396" mass="43752">MVSDDSHSATYAREKAAAAMTSAATTWLNSLDNDQSGLAAWASPLNPAAEKERLCWFYTPTDHGGLAIRDQSAHQQSLAMRLVASGLSIEGFATVAMVMGLENILDQLEGWGSTLGRQRGRDPGLYWLRIFGSPGDHVWAWRFGGHHISLNNVIIAGQVIATTPCFIGADPARTELLGGSLRPLEGVEDAAHDLVRTLSPDQFRQALLHTTAVSDIVSGNRPQVCHGDTMIHMQNLWRRPFPDPAMDEFVNDIDRQAEASSGYTEADHARVAITIPPNGISARDLNEEQRRLLRRLLSRYTGRAPEALAEAHDAHYAVDSVLDEVHFAWAGSIEEGKPHYYRAQGLDILLEYNHSQRNGNHTHSVWRDLRADFGLNQLANLRREHPEPPPSTTAKT</sequence>
<reference evidence="1 2" key="1">
    <citation type="submission" date="2020-08" db="EMBL/GenBank/DDBJ databases">
        <title>Genomic Encyclopedia of Type Strains, Phase IV (KMG-IV): sequencing the most valuable type-strain genomes for metagenomic binning, comparative biology and taxonomic classification.</title>
        <authorList>
            <person name="Goeker M."/>
        </authorList>
    </citation>
    <scope>NUCLEOTIDE SEQUENCE [LARGE SCALE GENOMIC DNA]</scope>
    <source>
        <strain evidence="1 2">DSM 45385</strain>
    </source>
</reference>
<protein>
    <recommendedName>
        <fullName evidence="3">DUF3500 domain-containing protein</fullName>
    </recommendedName>
</protein>
<dbReference type="EMBL" id="JACHIN010000006">
    <property type="protein sequence ID" value="MBB5079509.1"/>
    <property type="molecule type" value="Genomic_DNA"/>
</dbReference>
<dbReference type="PANTHER" id="PTHR37489:SF1">
    <property type="entry name" value="DUF3500 DOMAIN-CONTAINING PROTEIN"/>
    <property type="match status" value="1"/>
</dbReference>
<organism evidence="1 2">
    <name type="scientific">Nonomuraea endophytica</name>
    <dbReference type="NCBI Taxonomy" id="714136"/>
    <lineage>
        <taxon>Bacteria</taxon>
        <taxon>Bacillati</taxon>
        <taxon>Actinomycetota</taxon>
        <taxon>Actinomycetes</taxon>
        <taxon>Streptosporangiales</taxon>
        <taxon>Streptosporangiaceae</taxon>
        <taxon>Nonomuraea</taxon>
    </lineage>
</organism>